<sequence length="135" mass="15035">MSSLNCHYGSGYSNFIKVFSDEELEELLFGYPSSPSESRGFWDWATKPHSIPASPPALVTLSRVPSPLPSSEDIPEATLAFYAFIKGEYNPCLFVADPQSYFLGEEALNTSSPKNKDGFRKPTHAYDLRPRDFCG</sequence>
<comment type="caution">
    <text evidence="1">The sequence shown here is derived from an EMBL/GenBank/DDBJ whole genome shotgun (WGS) entry which is preliminary data.</text>
</comment>
<evidence type="ECO:0000313" key="1">
    <source>
        <dbReference type="EMBL" id="MBW0579270.1"/>
    </source>
</evidence>
<organism evidence="1 2">
    <name type="scientific">Austropuccinia psidii MF-1</name>
    <dbReference type="NCBI Taxonomy" id="1389203"/>
    <lineage>
        <taxon>Eukaryota</taxon>
        <taxon>Fungi</taxon>
        <taxon>Dikarya</taxon>
        <taxon>Basidiomycota</taxon>
        <taxon>Pucciniomycotina</taxon>
        <taxon>Pucciniomycetes</taxon>
        <taxon>Pucciniales</taxon>
        <taxon>Sphaerophragmiaceae</taxon>
        <taxon>Austropuccinia</taxon>
    </lineage>
</organism>
<accession>A0A9Q3KD67</accession>
<proteinExistence type="predicted"/>
<dbReference type="AlphaFoldDB" id="A0A9Q3KD67"/>
<gene>
    <name evidence="1" type="ORF">O181_118985</name>
</gene>
<dbReference type="Proteomes" id="UP000765509">
    <property type="component" value="Unassembled WGS sequence"/>
</dbReference>
<evidence type="ECO:0000313" key="2">
    <source>
        <dbReference type="Proteomes" id="UP000765509"/>
    </source>
</evidence>
<protein>
    <submittedName>
        <fullName evidence="1">Uncharacterized protein</fullName>
    </submittedName>
</protein>
<name>A0A9Q3KD67_9BASI</name>
<reference evidence="1" key="1">
    <citation type="submission" date="2021-03" db="EMBL/GenBank/DDBJ databases">
        <title>Draft genome sequence of rust myrtle Austropuccinia psidii MF-1, a brazilian biotype.</title>
        <authorList>
            <person name="Quecine M.C."/>
            <person name="Pachon D.M.R."/>
            <person name="Bonatelli M.L."/>
            <person name="Correr F.H."/>
            <person name="Franceschini L.M."/>
            <person name="Leite T.F."/>
            <person name="Margarido G.R.A."/>
            <person name="Almeida C.A."/>
            <person name="Ferrarezi J.A."/>
            <person name="Labate C.A."/>
        </authorList>
    </citation>
    <scope>NUCLEOTIDE SEQUENCE</scope>
    <source>
        <strain evidence="1">MF-1</strain>
    </source>
</reference>
<dbReference type="EMBL" id="AVOT02104687">
    <property type="protein sequence ID" value="MBW0579270.1"/>
    <property type="molecule type" value="Genomic_DNA"/>
</dbReference>
<keyword evidence="2" id="KW-1185">Reference proteome</keyword>